<dbReference type="Gene3D" id="3.10.20.90">
    <property type="entry name" value="Phosphatidylinositol 3-kinase Catalytic Subunit, Chain A, domain 1"/>
    <property type="match status" value="1"/>
</dbReference>
<dbReference type="Pfam" id="PF00789">
    <property type="entry name" value="UBX"/>
    <property type="match status" value="1"/>
</dbReference>
<dbReference type="InterPro" id="IPR050730">
    <property type="entry name" value="UBX_domain-protein"/>
</dbReference>
<feature type="compositionally biased region" description="Low complexity" evidence="2">
    <location>
        <begin position="312"/>
        <end position="325"/>
    </location>
</feature>
<name>A0A6J1CZU7_MOMCH</name>
<dbReference type="InterPro" id="IPR001012">
    <property type="entry name" value="UBX_dom"/>
</dbReference>
<dbReference type="CDD" id="cd01767">
    <property type="entry name" value="UBX"/>
    <property type="match status" value="1"/>
</dbReference>
<dbReference type="GeneID" id="111016300"/>
<evidence type="ECO:0000256" key="2">
    <source>
        <dbReference type="SAM" id="MobiDB-lite"/>
    </source>
</evidence>
<evidence type="ECO:0000313" key="4">
    <source>
        <dbReference type="Proteomes" id="UP000504603"/>
    </source>
</evidence>
<proteinExistence type="predicted"/>
<feature type="domain" description="UBX" evidence="3">
    <location>
        <begin position="346"/>
        <end position="424"/>
    </location>
</feature>
<feature type="region of interest" description="Disordered" evidence="2">
    <location>
        <begin position="103"/>
        <end position="127"/>
    </location>
</feature>
<protein>
    <submittedName>
        <fullName evidence="5">Plant UBX domain-containing protein 9</fullName>
    </submittedName>
</protein>
<sequence length="428" mass="47711">MAGPTQESVEIFMRVTGASESLALRKLEEFRGNINAAVNSHFSEGYNFNQYSAPQHNYTNVNNESQGGQNGLWPLLNAARSFRPSYLLDPNYRRQFFDQMRRSRSMGPPSSISHSQPGGMGPVPLEFNSFAAQPSHQVRRTTFEDGNNTSSSSYQQIGSDTEDGMLRAAIEASKQDSDLELLQRQLQQEDDDLAGAVSLSLRVALEERAIRELMPENEDEVSRMGIRECSNSGPKECKEGTSFDHQHEQDASKQWGGITSKELNESVLLEAAIFGEVSEDFSENALPGAHLQNDQIHGSSKGSDLQPVPCFSIPSSSTQQSQWQQKETERNLAGQEAPFPPEPEINDKDTVSLLLRMPDGSRHECRFLKSDKLQLLFNFIYGKLGMKPGTYRVVMPYPRRGFGVESGSMMLRDLGLSSKQEALFVELI</sequence>
<dbReference type="PANTHER" id="PTHR23322">
    <property type="entry name" value="FAS-ASSOCIATED PROTEIN"/>
    <property type="match status" value="1"/>
</dbReference>
<dbReference type="OrthoDB" id="1920064at2759"/>
<accession>A0A6J1CZU7</accession>
<reference evidence="5" key="1">
    <citation type="submission" date="2025-08" db="UniProtKB">
        <authorList>
            <consortium name="RefSeq"/>
        </authorList>
    </citation>
    <scope>IDENTIFICATION</scope>
    <source>
        <strain evidence="5">OHB3-1</strain>
    </source>
</reference>
<dbReference type="Pfam" id="PF14555">
    <property type="entry name" value="UBA_4"/>
    <property type="match status" value="1"/>
</dbReference>
<feature type="region of interest" description="Disordered" evidence="2">
    <location>
        <begin position="217"/>
        <end position="258"/>
    </location>
</feature>
<dbReference type="PROSITE" id="PS50033">
    <property type="entry name" value="UBX"/>
    <property type="match status" value="1"/>
</dbReference>
<feature type="compositionally biased region" description="Basic and acidic residues" evidence="2">
    <location>
        <begin position="217"/>
        <end position="226"/>
    </location>
</feature>
<keyword evidence="1" id="KW-0833">Ubl conjugation pathway</keyword>
<feature type="compositionally biased region" description="Polar residues" evidence="2">
    <location>
        <begin position="292"/>
        <end position="303"/>
    </location>
</feature>
<feature type="compositionally biased region" description="Basic and acidic residues" evidence="2">
    <location>
        <begin position="235"/>
        <end position="251"/>
    </location>
</feature>
<evidence type="ECO:0000256" key="1">
    <source>
        <dbReference type="ARBA" id="ARBA00022786"/>
    </source>
</evidence>
<dbReference type="CDD" id="cd14351">
    <property type="entry name" value="UBA_Ubx1_like"/>
    <property type="match status" value="1"/>
</dbReference>
<dbReference type="RefSeq" id="XP_022147325.1">
    <property type="nucleotide sequence ID" value="XM_022291633.1"/>
</dbReference>
<organism evidence="4 5">
    <name type="scientific">Momordica charantia</name>
    <name type="common">Bitter gourd</name>
    <name type="synonym">Balsam pear</name>
    <dbReference type="NCBI Taxonomy" id="3673"/>
    <lineage>
        <taxon>Eukaryota</taxon>
        <taxon>Viridiplantae</taxon>
        <taxon>Streptophyta</taxon>
        <taxon>Embryophyta</taxon>
        <taxon>Tracheophyta</taxon>
        <taxon>Spermatophyta</taxon>
        <taxon>Magnoliopsida</taxon>
        <taxon>eudicotyledons</taxon>
        <taxon>Gunneridae</taxon>
        <taxon>Pentapetalae</taxon>
        <taxon>rosids</taxon>
        <taxon>fabids</taxon>
        <taxon>Cucurbitales</taxon>
        <taxon>Cucurbitaceae</taxon>
        <taxon>Momordiceae</taxon>
        <taxon>Momordica</taxon>
    </lineage>
</organism>
<evidence type="ECO:0000259" key="3">
    <source>
        <dbReference type="PROSITE" id="PS50033"/>
    </source>
</evidence>
<dbReference type="PANTHER" id="PTHR23322:SF55">
    <property type="entry name" value="PLANT UBX DOMAIN-CONTAINING PROTEIN 9"/>
    <property type="match status" value="1"/>
</dbReference>
<feature type="region of interest" description="Disordered" evidence="2">
    <location>
        <begin position="291"/>
        <end position="346"/>
    </location>
</feature>
<evidence type="ECO:0000313" key="5">
    <source>
        <dbReference type="RefSeq" id="XP_022147325.1"/>
    </source>
</evidence>
<gene>
    <name evidence="5" type="primary">LOC111016300</name>
</gene>
<dbReference type="GO" id="GO:0043130">
    <property type="term" value="F:ubiquitin binding"/>
    <property type="evidence" value="ECO:0007669"/>
    <property type="project" value="TreeGrafter"/>
</dbReference>
<keyword evidence="4" id="KW-1185">Reference proteome</keyword>
<dbReference type="KEGG" id="mcha:111016300"/>
<dbReference type="SUPFAM" id="SSF54236">
    <property type="entry name" value="Ubiquitin-like"/>
    <property type="match status" value="1"/>
</dbReference>
<dbReference type="AlphaFoldDB" id="A0A6J1CZU7"/>
<feature type="compositionally biased region" description="Low complexity" evidence="2">
    <location>
        <begin position="105"/>
        <end position="115"/>
    </location>
</feature>
<dbReference type="InterPro" id="IPR029071">
    <property type="entry name" value="Ubiquitin-like_domsf"/>
</dbReference>
<dbReference type="Proteomes" id="UP000504603">
    <property type="component" value="Unplaced"/>
</dbReference>